<accession>W4M081</accession>
<dbReference type="Proteomes" id="UP000019140">
    <property type="component" value="Unassembled WGS sequence"/>
</dbReference>
<dbReference type="GO" id="GO:0016491">
    <property type="term" value="F:oxidoreductase activity"/>
    <property type="evidence" value="ECO:0007669"/>
    <property type="project" value="InterPro"/>
</dbReference>
<dbReference type="SUPFAM" id="SSF69336">
    <property type="entry name" value="Alpha subunit of glutamate synthase, C-terminal domain"/>
    <property type="match status" value="1"/>
</dbReference>
<evidence type="ECO:0008006" key="4">
    <source>
        <dbReference type="Google" id="ProtNLM"/>
    </source>
</evidence>
<evidence type="ECO:0000256" key="1">
    <source>
        <dbReference type="SAM" id="MobiDB-lite"/>
    </source>
</evidence>
<keyword evidence="3" id="KW-1185">Reference proteome</keyword>
<proteinExistence type="predicted"/>
<dbReference type="InterPro" id="IPR036485">
    <property type="entry name" value="Glu_synth_asu_C_sf"/>
</dbReference>
<evidence type="ECO:0000313" key="3">
    <source>
        <dbReference type="Proteomes" id="UP000019140"/>
    </source>
</evidence>
<dbReference type="AlphaFoldDB" id="W4M081"/>
<sequence>MVNPFQAFRTYAAPQREIPLDRILAQRDQTLQQLLQSYQAFVEEESQQLVWVVEQGALSRAYTTAVNVLKGIEFAVEDVEDMCMELDGTVAPLASLGAPSGLFIAAMCNQSEECDITLNLRSMARRWPFLGYRLPRGRRLFLEGDVGDFVGALLEGGEVTVTGNAGNYAGIGMKNGRLQIGYSSGKHTGEGMRGGVLEIKGRITELGKVKNGTIYEGEQQVFPPRTAPASSKASSSKRKTT</sequence>
<feature type="compositionally biased region" description="Low complexity" evidence="1">
    <location>
        <begin position="223"/>
        <end position="234"/>
    </location>
</feature>
<feature type="region of interest" description="Disordered" evidence="1">
    <location>
        <begin position="217"/>
        <end position="241"/>
    </location>
</feature>
<dbReference type="EMBL" id="AZHX01001395">
    <property type="protein sequence ID" value="ETX03744.1"/>
    <property type="molecule type" value="Genomic_DNA"/>
</dbReference>
<dbReference type="PANTHER" id="PTHR39673:SF5">
    <property type="entry name" value="TUNGSTEN-CONTAINING FORMYLMETHANOFURAN DEHYDROGENASE 2 SUBUNIT C"/>
    <property type="match status" value="1"/>
</dbReference>
<dbReference type="PANTHER" id="PTHR39673">
    <property type="entry name" value="TUNGSTEN FORMYLMETHANOFURAN DEHYDROGENASE, SUBUNIT C (FWDC)"/>
    <property type="match status" value="1"/>
</dbReference>
<comment type="caution">
    <text evidence="2">The sequence shown here is derived from an EMBL/GenBank/DDBJ whole genome shotgun (WGS) entry which is preliminary data.</text>
</comment>
<evidence type="ECO:0000313" key="2">
    <source>
        <dbReference type="EMBL" id="ETX03744.1"/>
    </source>
</evidence>
<gene>
    <name evidence="2" type="ORF">ETSY2_32660</name>
</gene>
<protein>
    <recommendedName>
        <fullName evidence="4">Glutamate synthase alpha subunit C-terminal domain-containing protein</fullName>
    </recommendedName>
</protein>
<reference evidence="2 3" key="1">
    <citation type="journal article" date="2014" name="Nature">
        <title>An environmental bacterial taxon with a large and distinct metabolic repertoire.</title>
        <authorList>
            <person name="Wilson M.C."/>
            <person name="Mori T."/>
            <person name="Ruckert C."/>
            <person name="Uria A.R."/>
            <person name="Helf M.J."/>
            <person name="Takada K."/>
            <person name="Gernert C."/>
            <person name="Steffens U.A."/>
            <person name="Heycke N."/>
            <person name="Schmitt S."/>
            <person name="Rinke C."/>
            <person name="Helfrich E.J."/>
            <person name="Brachmann A.O."/>
            <person name="Gurgui C."/>
            <person name="Wakimoto T."/>
            <person name="Kracht M."/>
            <person name="Crusemann M."/>
            <person name="Hentschel U."/>
            <person name="Abe I."/>
            <person name="Matsunaga S."/>
            <person name="Kalinowski J."/>
            <person name="Takeyama H."/>
            <person name="Piel J."/>
        </authorList>
    </citation>
    <scope>NUCLEOTIDE SEQUENCE [LARGE SCALE GENOMIC DNA]</scope>
    <source>
        <strain evidence="3">TSY2</strain>
    </source>
</reference>
<dbReference type="Gene3D" id="2.160.20.60">
    <property type="entry name" value="Glutamate synthase, alpha subunit, C-terminal domain"/>
    <property type="match status" value="1"/>
</dbReference>
<dbReference type="HOGENOM" id="CLU_1150218_0_0_7"/>
<name>W4M081_9BACT</name>
<organism evidence="2 3">
    <name type="scientific">Candidatus Entotheonella gemina</name>
    <dbReference type="NCBI Taxonomy" id="1429439"/>
    <lineage>
        <taxon>Bacteria</taxon>
        <taxon>Pseudomonadati</taxon>
        <taxon>Nitrospinota/Tectimicrobiota group</taxon>
        <taxon>Candidatus Tectimicrobiota</taxon>
        <taxon>Candidatus Entotheonellia</taxon>
        <taxon>Candidatus Entotheonellales</taxon>
        <taxon>Candidatus Entotheonellaceae</taxon>
        <taxon>Candidatus Entotheonella</taxon>
    </lineage>
</organism>